<evidence type="ECO:0000256" key="4">
    <source>
        <dbReference type="ARBA" id="ARBA00022989"/>
    </source>
</evidence>
<evidence type="ECO:0000256" key="5">
    <source>
        <dbReference type="ARBA" id="ARBA00023306"/>
    </source>
</evidence>
<keyword evidence="10" id="KW-1185">Reference proteome</keyword>
<comment type="caution">
    <text evidence="9">The sequence shown here is derived from an EMBL/GenBank/DDBJ whole genome shotgun (WGS) entry which is preliminary data.</text>
</comment>
<keyword evidence="2 9" id="KW-0132">Cell division</keyword>
<feature type="domain" description="POTRA" evidence="8">
    <location>
        <begin position="144"/>
        <end position="206"/>
    </location>
</feature>
<dbReference type="RefSeq" id="WP_345379062.1">
    <property type="nucleotide sequence ID" value="NZ_BAABRR010000005.1"/>
</dbReference>
<dbReference type="Gene3D" id="3.10.20.310">
    <property type="entry name" value="membrane protein fhac"/>
    <property type="match status" value="1"/>
</dbReference>
<sequence>MPARPAPAVPERPRSGTAVTGERPQDAPARATPASDEPRDPAAAWQVSTARRPRARATADVNATEGSRFMGAMRRGTARGAGAAAEQLGNVTLRLQTRLKEQAAAQRRLSAIVWARRAGYVALSALLVWIVVASPVLALDPEQAEVSGFGTVVDPADVDAVIAEYEGTSLATLATSRLADALREVPGVRDATIERVWPRGLLVELTSREPVAAVPDGEGGFWLVDAEATRVGRAGEAQESLPVVTVPVGEDHVRVLESVLGVVNQLPVALRERVSDVSASTEDTVTFELRDGPRVEWGSAEDSALKAGVLQVLLDSGQARDASVIDVSAPTLPTTKK</sequence>
<evidence type="ECO:0000313" key="9">
    <source>
        <dbReference type="EMBL" id="GAA5518736.1"/>
    </source>
</evidence>
<feature type="compositionally biased region" description="Pro residues" evidence="6">
    <location>
        <begin position="1"/>
        <end position="10"/>
    </location>
</feature>
<proteinExistence type="predicted"/>
<dbReference type="InterPro" id="IPR013685">
    <property type="entry name" value="POTRA_FtsQ_type"/>
</dbReference>
<keyword evidence="9" id="KW-0808">Transferase</keyword>
<dbReference type="Pfam" id="PF08478">
    <property type="entry name" value="POTRA_1"/>
    <property type="match status" value="1"/>
</dbReference>
<name>A0ABP9WFZ3_9MICO</name>
<feature type="domain" description="Cell division protein FtsQ/DivIB C-terminal" evidence="7">
    <location>
        <begin position="214"/>
        <end position="326"/>
    </location>
</feature>
<evidence type="ECO:0000256" key="3">
    <source>
        <dbReference type="ARBA" id="ARBA00022692"/>
    </source>
</evidence>
<dbReference type="PANTHER" id="PTHR37820">
    <property type="entry name" value="CELL DIVISION PROTEIN DIVIB"/>
    <property type="match status" value="1"/>
</dbReference>
<dbReference type="EMBL" id="BAABRR010000005">
    <property type="protein sequence ID" value="GAA5518736.1"/>
    <property type="molecule type" value="Genomic_DNA"/>
</dbReference>
<feature type="region of interest" description="Disordered" evidence="6">
    <location>
        <begin position="1"/>
        <end position="61"/>
    </location>
</feature>
<evidence type="ECO:0000256" key="2">
    <source>
        <dbReference type="ARBA" id="ARBA00022618"/>
    </source>
</evidence>
<dbReference type="Pfam" id="PF03799">
    <property type="entry name" value="FtsQ_DivIB_C"/>
    <property type="match status" value="1"/>
</dbReference>
<keyword evidence="1" id="KW-1003">Cell membrane</keyword>
<evidence type="ECO:0000256" key="1">
    <source>
        <dbReference type="ARBA" id="ARBA00022475"/>
    </source>
</evidence>
<keyword evidence="3" id="KW-0812">Transmembrane</keyword>
<evidence type="ECO:0000313" key="10">
    <source>
        <dbReference type="Proteomes" id="UP001426770"/>
    </source>
</evidence>
<dbReference type="Proteomes" id="UP001426770">
    <property type="component" value="Unassembled WGS sequence"/>
</dbReference>
<keyword evidence="4" id="KW-1133">Transmembrane helix</keyword>
<dbReference type="GO" id="GO:0051301">
    <property type="term" value="P:cell division"/>
    <property type="evidence" value="ECO:0007669"/>
    <property type="project" value="UniProtKB-KW"/>
</dbReference>
<accession>A0ABP9WFZ3</accession>
<dbReference type="PANTHER" id="PTHR37820:SF1">
    <property type="entry name" value="CELL DIVISION PROTEIN FTSQ"/>
    <property type="match status" value="1"/>
</dbReference>
<protein>
    <submittedName>
        <fullName evidence="9">Cell division protein FtsQ</fullName>
    </submittedName>
</protein>
<evidence type="ECO:0000259" key="7">
    <source>
        <dbReference type="Pfam" id="PF03799"/>
    </source>
</evidence>
<reference evidence="9 10" key="1">
    <citation type="submission" date="2024-02" db="EMBL/GenBank/DDBJ databases">
        <title>Lysinimicrobium sediminis NBRC 112286.</title>
        <authorList>
            <person name="Ichikawa N."/>
            <person name="Katano-Makiyama Y."/>
            <person name="Hidaka K."/>
        </authorList>
    </citation>
    <scope>NUCLEOTIDE SEQUENCE [LARGE SCALE GENOMIC DNA]</scope>
    <source>
        <strain evidence="9 10">NBRC 112286</strain>
    </source>
</reference>
<dbReference type="InterPro" id="IPR005548">
    <property type="entry name" value="Cell_div_FtsQ/DivIB_C"/>
</dbReference>
<gene>
    <name evidence="9" type="primary">ftsQ</name>
    <name evidence="9" type="ORF">Lsed01_01169</name>
</gene>
<evidence type="ECO:0000256" key="6">
    <source>
        <dbReference type="SAM" id="MobiDB-lite"/>
    </source>
</evidence>
<dbReference type="InterPro" id="IPR050487">
    <property type="entry name" value="FtsQ_DivIB"/>
</dbReference>
<evidence type="ECO:0000259" key="8">
    <source>
        <dbReference type="Pfam" id="PF08478"/>
    </source>
</evidence>
<dbReference type="GO" id="GO:0016740">
    <property type="term" value="F:transferase activity"/>
    <property type="evidence" value="ECO:0007669"/>
    <property type="project" value="UniProtKB-KW"/>
</dbReference>
<organism evidence="9 10">
    <name type="scientific">Demequina sediminis</name>
    <dbReference type="NCBI Taxonomy" id="1930058"/>
    <lineage>
        <taxon>Bacteria</taxon>
        <taxon>Bacillati</taxon>
        <taxon>Actinomycetota</taxon>
        <taxon>Actinomycetes</taxon>
        <taxon>Micrococcales</taxon>
        <taxon>Demequinaceae</taxon>
        <taxon>Demequina</taxon>
    </lineage>
</organism>
<keyword evidence="4" id="KW-0472">Membrane</keyword>
<keyword evidence="5" id="KW-0131">Cell cycle</keyword>